<dbReference type="RefSeq" id="WP_344962760.1">
    <property type="nucleotide sequence ID" value="NZ_BAABDS010000010.1"/>
</dbReference>
<keyword evidence="4" id="KW-1185">Reference proteome</keyword>
<name>A0ABP7DGM3_9GAMM</name>
<dbReference type="Proteomes" id="UP001501479">
    <property type="component" value="Unassembled WGS sequence"/>
</dbReference>
<evidence type="ECO:0000313" key="4">
    <source>
        <dbReference type="Proteomes" id="UP001501479"/>
    </source>
</evidence>
<sequence>MSKEGEKWVGLIWVVVFAVAFGVIWGLVENKPNNSAASVAPKADQLKVKVSETKEEAAPPVPAKPASNWLKQQGVSDVDDSPYVVLSTLSDERPKDRYGRTTWPSLVIRCLENTTAIYVDWERYLGIGDTRVTYRIDDNKAVTRSWNISTDNQSVGLWRGGQSIPVIKKMIGSQKLLVRVTPYGDNAYTVTFYTAGLKEDLAQLRKACHW</sequence>
<evidence type="ECO:0000256" key="1">
    <source>
        <dbReference type="SAM" id="MobiDB-lite"/>
    </source>
</evidence>
<feature type="region of interest" description="Disordered" evidence="1">
    <location>
        <begin position="51"/>
        <end position="70"/>
    </location>
</feature>
<keyword evidence="2" id="KW-0812">Transmembrane</keyword>
<evidence type="ECO:0000256" key="2">
    <source>
        <dbReference type="SAM" id="Phobius"/>
    </source>
</evidence>
<accession>A0ABP7DGM3</accession>
<comment type="caution">
    <text evidence="3">The sequence shown here is derived from an EMBL/GenBank/DDBJ whole genome shotgun (WGS) entry which is preliminary data.</text>
</comment>
<dbReference type="Pfam" id="PF11319">
    <property type="entry name" value="VasI"/>
    <property type="match status" value="1"/>
</dbReference>
<reference evidence="4" key="1">
    <citation type="journal article" date="2019" name="Int. J. Syst. Evol. Microbiol.">
        <title>The Global Catalogue of Microorganisms (GCM) 10K type strain sequencing project: providing services to taxonomists for standard genome sequencing and annotation.</title>
        <authorList>
            <consortium name="The Broad Institute Genomics Platform"/>
            <consortium name="The Broad Institute Genome Sequencing Center for Infectious Disease"/>
            <person name="Wu L."/>
            <person name="Ma J."/>
        </authorList>
    </citation>
    <scope>NUCLEOTIDE SEQUENCE [LARGE SCALE GENOMIC DNA]</scope>
    <source>
        <strain evidence="4">JCM 17329</strain>
    </source>
</reference>
<keyword evidence="2" id="KW-1133">Transmembrane helix</keyword>
<gene>
    <name evidence="3" type="ORF">GCM10022421_08660</name>
</gene>
<evidence type="ECO:0008006" key="5">
    <source>
        <dbReference type="Google" id="ProtNLM"/>
    </source>
</evidence>
<dbReference type="InterPro" id="IPR017738">
    <property type="entry name" value="T6SS-assoc_VCA0118"/>
</dbReference>
<evidence type="ECO:0000313" key="3">
    <source>
        <dbReference type="EMBL" id="GAA3704107.1"/>
    </source>
</evidence>
<protein>
    <recommendedName>
        <fullName evidence="5">Type VI secretion protein</fullName>
    </recommendedName>
</protein>
<organism evidence="3 4">
    <name type="scientific">Oceanisphaera sediminis</name>
    <dbReference type="NCBI Taxonomy" id="981381"/>
    <lineage>
        <taxon>Bacteria</taxon>
        <taxon>Pseudomonadati</taxon>
        <taxon>Pseudomonadota</taxon>
        <taxon>Gammaproteobacteria</taxon>
        <taxon>Aeromonadales</taxon>
        <taxon>Aeromonadaceae</taxon>
        <taxon>Oceanisphaera</taxon>
    </lineage>
</organism>
<proteinExistence type="predicted"/>
<dbReference type="EMBL" id="BAABDS010000010">
    <property type="protein sequence ID" value="GAA3704107.1"/>
    <property type="molecule type" value="Genomic_DNA"/>
</dbReference>
<keyword evidence="2" id="KW-0472">Membrane</keyword>
<feature type="transmembrane region" description="Helical" evidence="2">
    <location>
        <begin position="7"/>
        <end position="28"/>
    </location>
</feature>